<gene>
    <name evidence="12" type="ORF">G2W53_019748</name>
</gene>
<sequence>MGIGDGRNSGLHLVLGLGLSGPSKGDHTSMGSKRCSNLTGTSSSCDNDEPSLTLGLWGESCNKKIDGNKVCGEFWRQSSPQAHSGVSSFSSGRVKRERDVSSEEADTERVSSRVSDEDEDGSNARKKLRLTKQQSALLEESFKQHSTLNPKQKQALARQLNLRARQVEVWFQNRRAREVEYSTGIRLNDKLKECFTELGILIRQPIWGVFRCGGDGTAISLKGKNVPSKFLNDADEENDSVNPDFLKWESWLMDSNKLLENVPTTFTSKMGTTVL</sequence>
<feature type="region of interest" description="Disordered" evidence="10">
    <location>
        <begin position="80"/>
        <end position="127"/>
    </location>
</feature>
<dbReference type="Pfam" id="PF00046">
    <property type="entry name" value="Homeodomain"/>
    <property type="match status" value="1"/>
</dbReference>
<reference evidence="12" key="1">
    <citation type="submission" date="2020-09" db="EMBL/GenBank/DDBJ databases">
        <title>Genome-Enabled Discovery of Anthraquinone Biosynthesis in Senna tora.</title>
        <authorList>
            <person name="Kang S.-H."/>
            <person name="Pandey R.P."/>
            <person name="Lee C.-M."/>
            <person name="Sim J.-S."/>
            <person name="Jeong J.-T."/>
            <person name="Choi B.-S."/>
            <person name="Jung M."/>
            <person name="Ginzburg D."/>
            <person name="Zhao K."/>
            <person name="Won S.Y."/>
            <person name="Oh T.-J."/>
            <person name="Yu Y."/>
            <person name="Kim N.-H."/>
            <person name="Lee O.R."/>
            <person name="Lee T.-H."/>
            <person name="Bashyal P."/>
            <person name="Kim T.-S."/>
            <person name="Lee W.-H."/>
            <person name="Kawkins C."/>
            <person name="Kim C.-K."/>
            <person name="Kim J.S."/>
            <person name="Ahn B.O."/>
            <person name="Rhee S.Y."/>
            <person name="Sohng J.K."/>
        </authorList>
    </citation>
    <scope>NUCLEOTIDE SEQUENCE</scope>
    <source>
        <tissue evidence="12">Leaf</tissue>
    </source>
</reference>
<keyword evidence="7 8" id="KW-0539">Nucleus</keyword>
<protein>
    <submittedName>
        <fullName evidence="12">Homeobox-leucine zipper protein HAT22-like</fullName>
    </submittedName>
</protein>
<dbReference type="InterPro" id="IPR001356">
    <property type="entry name" value="HD"/>
</dbReference>
<keyword evidence="4 8" id="KW-0238">DNA-binding</keyword>
<keyword evidence="3" id="KW-0805">Transcription regulation</keyword>
<dbReference type="Proteomes" id="UP000634136">
    <property type="component" value="Unassembled WGS sequence"/>
</dbReference>
<dbReference type="SMART" id="SM00389">
    <property type="entry name" value="HOX"/>
    <property type="match status" value="1"/>
</dbReference>
<evidence type="ECO:0000256" key="9">
    <source>
        <dbReference type="RuleBase" id="RU000682"/>
    </source>
</evidence>
<feature type="compositionally biased region" description="Polar residues" evidence="10">
    <location>
        <begin position="80"/>
        <end position="91"/>
    </location>
</feature>
<dbReference type="EMBL" id="JAAIUW010000006">
    <property type="protein sequence ID" value="KAF7828584.1"/>
    <property type="molecule type" value="Genomic_DNA"/>
</dbReference>
<keyword evidence="13" id="KW-1185">Reference proteome</keyword>
<dbReference type="SUPFAM" id="SSF46689">
    <property type="entry name" value="Homeodomain-like"/>
    <property type="match status" value="1"/>
</dbReference>
<dbReference type="PANTHER" id="PTHR45714:SF34">
    <property type="entry name" value="HOMEOBOX-LEUCINE ZIPPER PROTEIN HAT9"/>
    <property type="match status" value="1"/>
</dbReference>
<feature type="region of interest" description="Disordered" evidence="10">
    <location>
        <begin position="20"/>
        <end position="49"/>
    </location>
</feature>
<dbReference type="AlphaFoldDB" id="A0A834U2H7"/>
<evidence type="ECO:0000313" key="12">
    <source>
        <dbReference type="EMBL" id="KAF7828584.1"/>
    </source>
</evidence>
<comment type="caution">
    <text evidence="12">The sequence shown here is derived from an EMBL/GenBank/DDBJ whole genome shotgun (WGS) entry which is preliminary data.</text>
</comment>
<dbReference type="OrthoDB" id="6159439at2759"/>
<dbReference type="PROSITE" id="PS50071">
    <property type="entry name" value="HOMEOBOX_2"/>
    <property type="match status" value="1"/>
</dbReference>
<accession>A0A834U2H7</accession>
<feature type="DNA-binding region" description="Homeobox" evidence="8">
    <location>
        <begin position="123"/>
        <end position="182"/>
    </location>
</feature>
<feature type="domain" description="Homeobox" evidence="11">
    <location>
        <begin position="121"/>
        <end position="181"/>
    </location>
</feature>
<evidence type="ECO:0000256" key="3">
    <source>
        <dbReference type="ARBA" id="ARBA00023015"/>
    </source>
</evidence>
<evidence type="ECO:0000256" key="8">
    <source>
        <dbReference type="PROSITE-ProRule" id="PRU00108"/>
    </source>
</evidence>
<evidence type="ECO:0000256" key="1">
    <source>
        <dbReference type="ARBA" id="ARBA00004123"/>
    </source>
</evidence>
<keyword evidence="6" id="KW-0804">Transcription</keyword>
<dbReference type="InterPro" id="IPR009057">
    <property type="entry name" value="Homeodomain-like_sf"/>
</dbReference>
<feature type="compositionally biased region" description="Polar residues" evidence="10">
    <location>
        <begin position="29"/>
        <end position="45"/>
    </location>
</feature>
<dbReference type="FunFam" id="1.10.10.60:FF:000192">
    <property type="entry name" value="Homeobox-leucine zipper protein HAT22"/>
    <property type="match status" value="1"/>
</dbReference>
<feature type="compositionally biased region" description="Basic and acidic residues" evidence="10">
    <location>
        <begin position="94"/>
        <end position="115"/>
    </location>
</feature>
<dbReference type="GO" id="GO:0003677">
    <property type="term" value="F:DNA binding"/>
    <property type="evidence" value="ECO:0007669"/>
    <property type="project" value="UniProtKB-UniRule"/>
</dbReference>
<evidence type="ECO:0000313" key="13">
    <source>
        <dbReference type="Proteomes" id="UP000634136"/>
    </source>
</evidence>
<dbReference type="GO" id="GO:0005634">
    <property type="term" value="C:nucleus"/>
    <property type="evidence" value="ECO:0007669"/>
    <property type="project" value="UniProtKB-SubCell"/>
</dbReference>
<keyword evidence="5 8" id="KW-0371">Homeobox</keyword>
<evidence type="ECO:0000256" key="5">
    <source>
        <dbReference type="ARBA" id="ARBA00023155"/>
    </source>
</evidence>
<dbReference type="CDD" id="cd00086">
    <property type="entry name" value="homeodomain"/>
    <property type="match status" value="1"/>
</dbReference>
<dbReference type="PANTHER" id="PTHR45714">
    <property type="entry name" value="HOMEOBOX-LEUCINE ZIPPER PROTEIN HAT14"/>
    <property type="match status" value="1"/>
</dbReference>
<proteinExistence type="inferred from homology"/>
<comment type="similarity">
    <text evidence="2">Belongs to the HD-ZIP homeobox family. Class II subfamily.</text>
</comment>
<name>A0A834U2H7_9FABA</name>
<evidence type="ECO:0000256" key="6">
    <source>
        <dbReference type="ARBA" id="ARBA00023163"/>
    </source>
</evidence>
<comment type="subcellular location">
    <subcellularLocation>
        <location evidence="1 8 9">Nucleus</location>
    </subcellularLocation>
</comment>
<evidence type="ECO:0000256" key="7">
    <source>
        <dbReference type="ARBA" id="ARBA00023242"/>
    </source>
</evidence>
<dbReference type="Gene3D" id="1.10.10.60">
    <property type="entry name" value="Homeodomain-like"/>
    <property type="match status" value="1"/>
</dbReference>
<dbReference type="InterPro" id="IPR050762">
    <property type="entry name" value="HD-ZIP_Homeobox_LZ_Class_II"/>
</dbReference>
<evidence type="ECO:0000256" key="10">
    <source>
        <dbReference type="SAM" id="MobiDB-lite"/>
    </source>
</evidence>
<organism evidence="12 13">
    <name type="scientific">Senna tora</name>
    <dbReference type="NCBI Taxonomy" id="362788"/>
    <lineage>
        <taxon>Eukaryota</taxon>
        <taxon>Viridiplantae</taxon>
        <taxon>Streptophyta</taxon>
        <taxon>Embryophyta</taxon>
        <taxon>Tracheophyta</taxon>
        <taxon>Spermatophyta</taxon>
        <taxon>Magnoliopsida</taxon>
        <taxon>eudicotyledons</taxon>
        <taxon>Gunneridae</taxon>
        <taxon>Pentapetalae</taxon>
        <taxon>rosids</taxon>
        <taxon>fabids</taxon>
        <taxon>Fabales</taxon>
        <taxon>Fabaceae</taxon>
        <taxon>Caesalpinioideae</taxon>
        <taxon>Cassia clade</taxon>
        <taxon>Senna</taxon>
    </lineage>
</organism>
<evidence type="ECO:0000256" key="4">
    <source>
        <dbReference type="ARBA" id="ARBA00023125"/>
    </source>
</evidence>
<evidence type="ECO:0000256" key="2">
    <source>
        <dbReference type="ARBA" id="ARBA00006074"/>
    </source>
</evidence>
<evidence type="ECO:0000259" key="11">
    <source>
        <dbReference type="PROSITE" id="PS50071"/>
    </source>
</evidence>